<evidence type="ECO:0000313" key="2">
    <source>
        <dbReference type="EMBL" id="EAT83345.1"/>
    </source>
</evidence>
<proteinExistence type="predicted"/>
<protein>
    <submittedName>
        <fullName evidence="2">Uncharacterized protein</fullName>
    </submittedName>
</protein>
<reference evidence="3" key="1">
    <citation type="journal article" date="2007" name="Plant Cell">
        <title>Dothideomycete-plant interactions illuminated by genome sequencing and EST analysis of the wheat pathogen Stagonospora nodorum.</title>
        <authorList>
            <person name="Hane J.K."/>
            <person name="Lowe R.G."/>
            <person name="Solomon P.S."/>
            <person name="Tan K.C."/>
            <person name="Schoch C.L."/>
            <person name="Spatafora J.W."/>
            <person name="Crous P.W."/>
            <person name="Kodira C."/>
            <person name="Birren B.W."/>
            <person name="Galagan J.E."/>
            <person name="Torriani S.F."/>
            <person name="McDonald B.A."/>
            <person name="Oliver R.P."/>
        </authorList>
    </citation>
    <scope>NUCLEOTIDE SEQUENCE [LARGE SCALE GENOMIC DNA]</scope>
    <source>
        <strain evidence="3">SN15 / ATCC MYA-4574 / FGSC 10173</strain>
    </source>
</reference>
<gene>
    <name evidence="2" type="ORF">SNOG_09153</name>
</gene>
<organism evidence="2 3">
    <name type="scientific">Phaeosphaeria nodorum (strain SN15 / ATCC MYA-4574 / FGSC 10173)</name>
    <name type="common">Glume blotch fungus</name>
    <name type="synonym">Parastagonospora nodorum</name>
    <dbReference type="NCBI Taxonomy" id="321614"/>
    <lineage>
        <taxon>Eukaryota</taxon>
        <taxon>Fungi</taxon>
        <taxon>Dikarya</taxon>
        <taxon>Ascomycota</taxon>
        <taxon>Pezizomycotina</taxon>
        <taxon>Dothideomycetes</taxon>
        <taxon>Pleosporomycetidae</taxon>
        <taxon>Pleosporales</taxon>
        <taxon>Pleosporineae</taxon>
        <taxon>Phaeosphaeriaceae</taxon>
        <taxon>Parastagonospora</taxon>
    </lineage>
</organism>
<name>Q0UGG1_PHANO</name>
<evidence type="ECO:0000313" key="3">
    <source>
        <dbReference type="Proteomes" id="UP000001055"/>
    </source>
</evidence>
<dbReference type="AlphaFoldDB" id="Q0UGG1"/>
<accession>Q0UGG1</accession>
<dbReference type="RefSeq" id="XP_001799455.1">
    <property type="nucleotide sequence ID" value="XM_001799403.1"/>
</dbReference>
<feature type="chain" id="PRO_5013198093" evidence="1">
    <location>
        <begin position="16"/>
        <end position="43"/>
    </location>
</feature>
<dbReference type="EMBL" id="CH445338">
    <property type="protein sequence ID" value="EAT83345.1"/>
    <property type="molecule type" value="Genomic_DNA"/>
</dbReference>
<dbReference type="InParanoid" id="Q0UGG1"/>
<sequence length="43" mass="4686">MSLLSLLLSPLLSTGLTPLPLTFSPSLFRRVWVLIECGTEVLA</sequence>
<evidence type="ECO:0000256" key="1">
    <source>
        <dbReference type="SAM" id="SignalP"/>
    </source>
</evidence>
<dbReference type="HOGENOM" id="CLU_3242356_0_0_1"/>
<dbReference type="GeneID" id="5976356"/>
<keyword evidence="1" id="KW-0732">Signal</keyword>
<dbReference type="KEGG" id="pno:SNOG_09153"/>
<feature type="signal peptide" evidence="1">
    <location>
        <begin position="1"/>
        <end position="15"/>
    </location>
</feature>
<dbReference type="Proteomes" id="UP000001055">
    <property type="component" value="Unassembled WGS sequence"/>
</dbReference>